<reference evidence="5" key="1">
    <citation type="journal article" date="2019" name="Int. J. Syst. Evol. Microbiol.">
        <title>The Global Catalogue of Microorganisms (GCM) 10K type strain sequencing project: providing services to taxonomists for standard genome sequencing and annotation.</title>
        <authorList>
            <consortium name="The Broad Institute Genomics Platform"/>
            <consortium name="The Broad Institute Genome Sequencing Center for Infectious Disease"/>
            <person name="Wu L."/>
            <person name="Ma J."/>
        </authorList>
    </citation>
    <scope>NUCLEOTIDE SEQUENCE [LARGE SCALE GENOMIC DNA]</scope>
    <source>
        <strain evidence="5">JCM 31920</strain>
    </source>
</reference>
<gene>
    <name evidence="4" type="ORF">GCM10023091_06170</name>
</gene>
<keyword evidence="5" id="KW-1185">Reference proteome</keyword>
<dbReference type="EMBL" id="BAABEY010000002">
    <property type="protein sequence ID" value="GAA4433081.1"/>
    <property type="molecule type" value="Genomic_DNA"/>
</dbReference>
<dbReference type="Pfam" id="PF03629">
    <property type="entry name" value="SASA"/>
    <property type="match status" value="1"/>
</dbReference>
<dbReference type="Gene3D" id="3.40.50.1110">
    <property type="entry name" value="SGNH hydrolase"/>
    <property type="match status" value="1"/>
</dbReference>
<accession>A0ABP8LQ19</accession>
<evidence type="ECO:0000313" key="5">
    <source>
        <dbReference type="Proteomes" id="UP001501508"/>
    </source>
</evidence>
<proteinExistence type="predicted"/>
<evidence type="ECO:0000256" key="1">
    <source>
        <dbReference type="ARBA" id="ARBA00022801"/>
    </source>
</evidence>
<feature type="domain" description="Sialate O-acetylesterase" evidence="3">
    <location>
        <begin position="124"/>
        <end position="361"/>
    </location>
</feature>
<keyword evidence="1" id="KW-0378">Hydrolase</keyword>
<evidence type="ECO:0000259" key="3">
    <source>
        <dbReference type="Pfam" id="PF03629"/>
    </source>
</evidence>
<dbReference type="InterPro" id="IPR005181">
    <property type="entry name" value="SASA"/>
</dbReference>
<comment type="caution">
    <text evidence="4">The sequence shown here is derived from an EMBL/GenBank/DDBJ whole genome shotgun (WGS) entry which is preliminary data.</text>
</comment>
<dbReference type="SUPFAM" id="SSF52266">
    <property type="entry name" value="SGNH hydrolase"/>
    <property type="match status" value="1"/>
</dbReference>
<evidence type="ECO:0000313" key="4">
    <source>
        <dbReference type="EMBL" id="GAA4433081.1"/>
    </source>
</evidence>
<sequence>MYKFFTILLLLAGFRAVPSSAQITVTYPLENIVIQRDVQNEGTIYVTGTISELADRVEVRFLNIPGEPGEGSENWSVLDNQVQGGSFWGLVKKKGGRYRLEVRAVKNGQVLGNVARVERVGVGEVFLIVGHSNAQGVSDGLPATSSLVISMDPNTSPENKTKYTQTADPQWLPKEFTPMAQDHGMSPFTGNPWFWGQFGDSVVKKTNVPVLLYSAAFGGSNMKQTAMSAFGEYFEHGFIRADLRMPYINIENTLFELVPKTGLRAVLSAHGVNDAGSTEEEFYQDHKRVIEFSRVNEKHKNLTWVVANSCYRNGVIDYINDAQERVMALPNVFRGANLNSIGPEGRSDNLHFNDYGQQMAAKLWSRMVAAPAFLQNSIPLMPDIQAEPHGSLPVKLLDFTARMTSEGKAQLDWSTAEEQNNLRFEIEMSRDGRVFSGIGSVAGKTSSTELTRYHFDFRGPFYARILYFRLKQVDLDGGHEFSPIVSLETFEHSAGVFFPNPGSGVFSYRASNGKPAKAIRVYDAGGTLVAQVFNTAVVDLTALSPALYTAIVEESNGLVIVRKIVKR</sequence>
<keyword evidence="2" id="KW-0732">Signal</keyword>
<protein>
    <recommendedName>
        <fullName evidence="3">Sialate O-acetylesterase domain-containing protein</fullName>
    </recommendedName>
</protein>
<dbReference type="InterPro" id="IPR026444">
    <property type="entry name" value="Secre_tail"/>
</dbReference>
<feature type="signal peptide" evidence="2">
    <location>
        <begin position="1"/>
        <end position="21"/>
    </location>
</feature>
<organism evidence="4 5">
    <name type="scientific">Ravibacter arvi</name>
    <dbReference type="NCBI Taxonomy" id="2051041"/>
    <lineage>
        <taxon>Bacteria</taxon>
        <taxon>Pseudomonadati</taxon>
        <taxon>Bacteroidota</taxon>
        <taxon>Cytophagia</taxon>
        <taxon>Cytophagales</taxon>
        <taxon>Spirosomataceae</taxon>
        <taxon>Ravibacter</taxon>
    </lineage>
</organism>
<dbReference type="NCBIfam" id="TIGR04183">
    <property type="entry name" value="Por_Secre_tail"/>
    <property type="match status" value="1"/>
</dbReference>
<dbReference type="RefSeq" id="WP_345026570.1">
    <property type="nucleotide sequence ID" value="NZ_BAABEY010000002.1"/>
</dbReference>
<name>A0ABP8LQ19_9BACT</name>
<dbReference type="InterPro" id="IPR036514">
    <property type="entry name" value="SGNH_hydro_sf"/>
</dbReference>
<evidence type="ECO:0000256" key="2">
    <source>
        <dbReference type="SAM" id="SignalP"/>
    </source>
</evidence>
<dbReference type="Proteomes" id="UP001501508">
    <property type="component" value="Unassembled WGS sequence"/>
</dbReference>
<feature type="chain" id="PRO_5046728134" description="Sialate O-acetylesterase domain-containing protein" evidence="2">
    <location>
        <begin position="22"/>
        <end position="567"/>
    </location>
</feature>